<keyword evidence="4" id="KW-1185">Reference proteome</keyword>
<feature type="transmembrane region" description="Helical" evidence="2">
    <location>
        <begin position="68"/>
        <end position="91"/>
    </location>
</feature>
<gene>
    <name evidence="3" type="ORF">HDU87_006887</name>
</gene>
<feature type="transmembrane region" description="Helical" evidence="2">
    <location>
        <begin position="148"/>
        <end position="170"/>
    </location>
</feature>
<proteinExistence type="predicted"/>
<keyword evidence="2" id="KW-1133">Transmembrane helix</keyword>
<dbReference type="AlphaFoldDB" id="A0AAD5TEV9"/>
<evidence type="ECO:0000256" key="2">
    <source>
        <dbReference type="SAM" id="Phobius"/>
    </source>
</evidence>
<evidence type="ECO:0000313" key="4">
    <source>
        <dbReference type="Proteomes" id="UP001212152"/>
    </source>
</evidence>
<evidence type="ECO:0000256" key="1">
    <source>
        <dbReference type="SAM" id="MobiDB-lite"/>
    </source>
</evidence>
<feature type="transmembrane region" description="Helical" evidence="2">
    <location>
        <begin position="6"/>
        <end position="25"/>
    </location>
</feature>
<feature type="region of interest" description="Disordered" evidence="1">
    <location>
        <begin position="240"/>
        <end position="281"/>
    </location>
</feature>
<sequence length="296" mass="33051">MSMLITSTVTAISVSHTMIYLNTLFSRADMTMKVRGPLIVMCLSHLVQRITMTFYLDSSLSRNCTALIVIGNLFGEVLFRFCLLWMLGVLFRAMRHDDVVSKTATATSMVLFVASSIVLMEHMISAEITDETVCSQVFTQWKTTVNNLMFLGAFLVLGIPILAFLYRAVAIAKRTLNNGPSLVDTIYQRQLYFLSAFTVIYVVLLVLQWFIKQFPWLLLDFIVCDYCWLTGISMWTAGAPPGDKQTTTQNRDTDSKNTKASNSTRPRNPPIVASAQASSAALTPTQLALRQAQELA</sequence>
<dbReference type="Proteomes" id="UP001212152">
    <property type="component" value="Unassembled WGS sequence"/>
</dbReference>
<feature type="transmembrane region" description="Helical" evidence="2">
    <location>
        <begin position="191"/>
        <end position="211"/>
    </location>
</feature>
<accession>A0AAD5TEV9</accession>
<reference evidence="3" key="1">
    <citation type="submission" date="2020-05" db="EMBL/GenBank/DDBJ databases">
        <title>Phylogenomic resolution of chytrid fungi.</title>
        <authorList>
            <person name="Stajich J.E."/>
            <person name="Amses K."/>
            <person name="Simmons R."/>
            <person name="Seto K."/>
            <person name="Myers J."/>
            <person name="Bonds A."/>
            <person name="Quandt C.A."/>
            <person name="Barry K."/>
            <person name="Liu P."/>
            <person name="Grigoriev I."/>
            <person name="Longcore J.E."/>
            <person name="James T.Y."/>
        </authorList>
    </citation>
    <scope>NUCLEOTIDE SEQUENCE</scope>
    <source>
        <strain evidence="3">JEL0379</strain>
    </source>
</reference>
<protein>
    <submittedName>
        <fullName evidence="3">Uncharacterized protein</fullName>
    </submittedName>
</protein>
<keyword evidence="2" id="KW-0472">Membrane</keyword>
<keyword evidence="2" id="KW-0812">Transmembrane</keyword>
<organism evidence="3 4">
    <name type="scientific">Geranomyces variabilis</name>
    <dbReference type="NCBI Taxonomy" id="109894"/>
    <lineage>
        <taxon>Eukaryota</taxon>
        <taxon>Fungi</taxon>
        <taxon>Fungi incertae sedis</taxon>
        <taxon>Chytridiomycota</taxon>
        <taxon>Chytridiomycota incertae sedis</taxon>
        <taxon>Chytridiomycetes</taxon>
        <taxon>Spizellomycetales</taxon>
        <taxon>Powellomycetaceae</taxon>
        <taxon>Geranomyces</taxon>
    </lineage>
</organism>
<evidence type="ECO:0000313" key="3">
    <source>
        <dbReference type="EMBL" id="KAJ3174771.1"/>
    </source>
</evidence>
<name>A0AAD5TEV9_9FUNG</name>
<comment type="caution">
    <text evidence="3">The sequence shown here is derived from an EMBL/GenBank/DDBJ whole genome shotgun (WGS) entry which is preliminary data.</text>
</comment>
<dbReference type="EMBL" id="JADGJQ010000060">
    <property type="protein sequence ID" value="KAJ3174771.1"/>
    <property type="molecule type" value="Genomic_DNA"/>
</dbReference>